<keyword evidence="1" id="KW-0560">Oxidoreductase</keyword>
<dbReference type="InterPro" id="IPR036291">
    <property type="entry name" value="NAD(P)-bd_dom_sf"/>
</dbReference>
<dbReference type="PANTHER" id="PTHR43205:SF7">
    <property type="entry name" value="PROSTAGLANDIN REDUCTASE 1"/>
    <property type="match status" value="1"/>
</dbReference>
<dbReference type="Gene3D" id="3.90.180.10">
    <property type="entry name" value="Medium-chain alcohol dehydrogenases, catalytic domain"/>
    <property type="match status" value="1"/>
</dbReference>
<proteinExistence type="predicted"/>
<dbReference type="Pfam" id="PF00107">
    <property type="entry name" value="ADH_zinc_N"/>
    <property type="match status" value="1"/>
</dbReference>
<dbReference type="PANTHER" id="PTHR43205">
    <property type="entry name" value="PROSTAGLANDIN REDUCTASE"/>
    <property type="match status" value="1"/>
</dbReference>
<dbReference type="EMBL" id="JAMQBK010000012">
    <property type="protein sequence ID" value="MCM2369666.1"/>
    <property type="molecule type" value="Genomic_DNA"/>
</dbReference>
<dbReference type="SUPFAM" id="SSF50129">
    <property type="entry name" value="GroES-like"/>
    <property type="match status" value="1"/>
</dbReference>
<name>A0ABT0TYL1_9BACT</name>
<dbReference type="Gene3D" id="3.40.50.720">
    <property type="entry name" value="NAD(P)-binding Rossmann-like Domain"/>
    <property type="match status" value="1"/>
</dbReference>
<evidence type="ECO:0000259" key="2">
    <source>
        <dbReference type="SMART" id="SM00829"/>
    </source>
</evidence>
<organism evidence="3 4">
    <name type="scientific">Aporhodopirellula aestuarii</name>
    <dbReference type="NCBI Taxonomy" id="2950107"/>
    <lineage>
        <taxon>Bacteria</taxon>
        <taxon>Pseudomonadati</taxon>
        <taxon>Planctomycetota</taxon>
        <taxon>Planctomycetia</taxon>
        <taxon>Pirellulales</taxon>
        <taxon>Pirellulaceae</taxon>
        <taxon>Aporhodopirellula</taxon>
    </lineage>
</organism>
<dbReference type="InterPro" id="IPR013149">
    <property type="entry name" value="ADH-like_C"/>
</dbReference>
<dbReference type="InterPro" id="IPR011032">
    <property type="entry name" value="GroES-like_sf"/>
</dbReference>
<evidence type="ECO:0000313" key="4">
    <source>
        <dbReference type="Proteomes" id="UP001202961"/>
    </source>
</evidence>
<dbReference type="SUPFAM" id="SSF51735">
    <property type="entry name" value="NAD(P)-binding Rossmann-fold domains"/>
    <property type="match status" value="1"/>
</dbReference>
<keyword evidence="4" id="KW-1185">Reference proteome</keyword>
<protein>
    <submittedName>
        <fullName evidence="3">NADP-dependent oxidoreductase</fullName>
    </submittedName>
</protein>
<dbReference type="InterPro" id="IPR020843">
    <property type="entry name" value="ER"/>
</dbReference>
<dbReference type="Proteomes" id="UP001202961">
    <property type="component" value="Unassembled WGS sequence"/>
</dbReference>
<dbReference type="InterPro" id="IPR041694">
    <property type="entry name" value="ADH_N_2"/>
</dbReference>
<reference evidence="3 4" key="1">
    <citation type="journal article" date="2022" name="Syst. Appl. Microbiol.">
        <title>Rhodopirellula aestuarii sp. nov., a novel member of the genus Rhodopirellula isolated from brackish sediments collected in the Tagus River estuary, Portugal.</title>
        <authorList>
            <person name="Vitorino I.R."/>
            <person name="Klimek D."/>
            <person name="Calusinska M."/>
            <person name="Lobo-da-Cunha A."/>
            <person name="Vasconcelos V."/>
            <person name="Lage O.M."/>
        </authorList>
    </citation>
    <scope>NUCLEOTIDE SEQUENCE [LARGE SCALE GENOMIC DNA]</scope>
    <source>
        <strain evidence="3 4">ICT_H3.1</strain>
    </source>
</reference>
<dbReference type="InterPro" id="IPR045010">
    <property type="entry name" value="MDR_fam"/>
</dbReference>
<evidence type="ECO:0000256" key="1">
    <source>
        <dbReference type="ARBA" id="ARBA00023002"/>
    </source>
</evidence>
<sequence>MATNTARAVDNKRIELASRPDGMPTLSNFKLNTVALAPIEDGEFLVRNQWMSVDPYMRGRMKEVDSYVPPFQIGKALEGGCIGVIVESKNDRFAEGDLVLGNQGWREYWKSTGQGVQKIDPELAPAQAYLGALGMTGMTAWVGLKRIANIQSGETVFVSAASGAVGSMVAQIAKANGCNVIGSAGKQSKIDWLRDRAGIEQVMNYKATDNLTEELGKLAPDGIDVYFDNVGGEHLEAALQHMNDFGRIAACGMISTYNATKPPAAPRNLFQVIGKRIRMQGFIVRDHMEDYQEFMRDVSTLIRSERVVWEETITDGLENAPNAFIGLFEGENLGKSLVRIS</sequence>
<dbReference type="SMART" id="SM00829">
    <property type="entry name" value="PKS_ER"/>
    <property type="match status" value="1"/>
</dbReference>
<dbReference type="RefSeq" id="WP_250927335.1">
    <property type="nucleotide sequence ID" value="NZ_JAMQBK010000012.1"/>
</dbReference>
<gene>
    <name evidence="3" type="ORF">NB063_03415</name>
</gene>
<dbReference type="CDD" id="cd05288">
    <property type="entry name" value="PGDH"/>
    <property type="match status" value="1"/>
</dbReference>
<feature type="domain" description="Enoyl reductase (ER)" evidence="2">
    <location>
        <begin position="24"/>
        <end position="338"/>
    </location>
</feature>
<dbReference type="Pfam" id="PF16884">
    <property type="entry name" value="ADH_N_2"/>
    <property type="match status" value="1"/>
</dbReference>
<accession>A0ABT0TYL1</accession>
<comment type="caution">
    <text evidence="3">The sequence shown here is derived from an EMBL/GenBank/DDBJ whole genome shotgun (WGS) entry which is preliminary data.</text>
</comment>
<evidence type="ECO:0000313" key="3">
    <source>
        <dbReference type="EMBL" id="MCM2369666.1"/>
    </source>
</evidence>